<dbReference type="Pfam" id="PF00583">
    <property type="entry name" value="Acetyltransf_1"/>
    <property type="match status" value="1"/>
</dbReference>
<keyword evidence="5" id="KW-1185">Reference proteome</keyword>
<proteinExistence type="predicted"/>
<dbReference type="RefSeq" id="WP_131616150.1">
    <property type="nucleotide sequence ID" value="NZ_CP036532.1"/>
</dbReference>
<keyword evidence="1 4" id="KW-0808">Transferase</keyword>
<evidence type="ECO:0000259" key="3">
    <source>
        <dbReference type="PROSITE" id="PS51186"/>
    </source>
</evidence>
<dbReference type="Gene3D" id="3.40.630.30">
    <property type="match status" value="1"/>
</dbReference>
<dbReference type="Proteomes" id="UP000293719">
    <property type="component" value="Chromosome"/>
</dbReference>
<dbReference type="PROSITE" id="PS51186">
    <property type="entry name" value="GNAT"/>
    <property type="match status" value="1"/>
</dbReference>
<protein>
    <submittedName>
        <fullName evidence="4">GNAT family N-acetyltransferase</fullName>
    </submittedName>
</protein>
<dbReference type="AlphaFoldDB" id="A0A4P6UZA2"/>
<dbReference type="CDD" id="cd04301">
    <property type="entry name" value="NAT_SF"/>
    <property type="match status" value="1"/>
</dbReference>
<reference evidence="4 5" key="1">
    <citation type="journal article" date="2017" name="Int. J. Syst. Evol. Microbiol.">
        <title>Roseitalea porphyridii gen. nov., sp. nov., isolated from a red alga, and reclassification of Hoeflea suaedae Chung et al. 2013 as Pseudohoeflea suaedae gen. nov., comb. nov.</title>
        <authorList>
            <person name="Hyeon J.W."/>
            <person name="Jeong S.E."/>
            <person name="Baek K."/>
            <person name="Jeon C.O."/>
        </authorList>
    </citation>
    <scope>NUCLEOTIDE SEQUENCE [LARGE SCALE GENOMIC DNA]</scope>
    <source>
        <strain evidence="4 5">MA7-20</strain>
    </source>
</reference>
<dbReference type="GeneID" id="90767137"/>
<feature type="domain" description="N-acetyltransferase" evidence="3">
    <location>
        <begin position="4"/>
        <end position="165"/>
    </location>
</feature>
<dbReference type="InterPro" id="IPR000182">
    <property type="entry name" value="GNAT_dom"/>
</dbReference>
<dbReference type="InterPro" id="IPR050832">
    <property type="entry name" value="Bact_Acetyltransf"/>
</dbReference>
<organism evidence="4 5">
    <name type="scientific">Roseitalea porphyridii</name>
    <dbReference type="NCBI Taxonomy" id="1852022"/>
    <lineage>
        <taxon>Bacteria</taxon>
        <taxon>Pseudomonadati</taxon>
        <taxon>Pseudomonadota</taxon>
        <taxon>Alphaproteobacteria</taxon>
        <taxon>Hyphomicrobiales</taxon>
        <taxon>Ahrensiaceae</taxon>
        <taxon>Roseitalea</taxon>
    </lineage>
</organism>
<dbReference type="SUPFAM" id="SSF55729">
    <property type="entry name" value="Acyl-CoA N-acyltransferases (Nat)"/>
    <property type="match status" value="1"/>
</dbReference>
<dbReference type="KEGG" id="rpod:E0E05_07505"/>
<sequence>MREAAVRPSVLEDVPEIIALTKASWARTYDPILGTAARIEACDAKHVPALFEAEIADPDGVSAVAEFGGRIVGHAGGRLRTDGTLYIDRLHVAPEGQGTGLATLLLDAVVDQVRPRVRLIELLVLNGNGRAMAFYRKNGFEPIAARGPGHGLGGVGDVAMRRKPA</sequence>
<evidence type="ECO:0000313" key="5">
    <source>
        <dbReference type="Proteomes" id="UP000293719"/>
    </source>
</evidence>
<dbReference type="InterPro" id="IPR016181">
    <property type="entry name" value="Acyl_CoA_acyltransferase"/>
</dbReference>
<accession>A0A4P6UZA2</accession>
<dbReference type="EMBL" id="CP036532">
    <property type="protein sequence ID" value="QBK30457.1"/>
    <property type="molecule type" value="Genomic_DNA"/>
</dbReference>
<dbReference type="OrthoDB" id="2135706at2"/>
<dbReference type="GO" id="GO:0016747">
    <property type="term" value="F:acyltransferase activity, transferring groups other than amino-acyl groups"/>
    <property type="evidence" value="ECO:0007669"/>
    <property type="project" value="InterPro"/>
</dbReference>
<dbReference type="PANTHER" id="PTHR43877">
    <property type="entry name" value="AMINOALKYLPHOSPHONATE N-ACETYLTRANSFERASE-RELATED-RELATED"/>
    <property type="match status" value="1"/>
</dbReference>
<evidence type="ECO:0000256" key="1">
    <source>
        <dbReference type="ARBA" id="ARBA00022679"/>
    </source>
</evidence>
<evidence type="ECO:0000313" key="4">
    <source>
        <dbReference type="EMBL" id="QBK30457.1"/>
    </source>
</evidence>
<keyword evidence="2" id="KW-0012">Acyltransferase</keyword>
<evidence type="ECO:0000256" key="2">
    <source>
        <dbReference type="ARBA" id="ARBA00023315"/>
    </source>
</evidence>
<name>A0A4P6UZA2_9HYPH</name>
<gene>
    <name evidence="4" type="ORF">E0E05_07505</name>
</gene>